<evidence type="ECO:0000313" key="3">
    <source>
        <dbReference type="Proteomes" id="UP000534783"/>
    </source>
</evidence>
<sequence>MPERLIKLYQAEWCSYCRRVRMKLAELGVPYITVNVPDEKPMREDLFNISGQRGIPTLVDGDVVIADDDDAIIAYLEGRFAKVPAAGSFNEICTD</sequence>
<name>A0A7X6IAD9_9BACT</name>
<dbReference type="PANTHER" id="PTHR45288:SF1">
    <property type="entry name" value="THIOREDOXIN FAMILY PROTEIN"/>
    <property type="match status" value="1"/>
</dbReference>
<organism evidence="2 3">
    <name type="scientific">Candidatus Manganitrophus noduliformans</name>
    <dbReference type="NCBI Taxonomy" id="2606439"/>
    <lineage>
        <taxon>Bacteria</taxon>
        <taxon>Pseudomonadati</taxon>
        <taxon>Nitrospirota</taxon>
        <taxon>Nitrospiria</taxon>
        <taxon>Candidatus Troglogloeales</taxon>
        <taxon>Candidatus Manganitrophaceae</taxon>
        <taxon>Candidatus Manganitrophus</taxon>
    </lineage>
</organism>
<reference evidence="2 3" key="1">
    <citation type="journal article" date="2020" name="Nature">
        <title>Bacterial chemolithoautotrophy via manganese oxidation.</title>
        <authorList>
            <person name="Yu H."/>
            <person name="Leadbetter J.R."/>
        </authorList>
    </citation>
    <scope>NUCLEOTIDE SEQUENCE [LARGE SCALE GENOMIC DNA]</scope>
    <source>
        <strain evidence="2 3">Mn-1</strain>
    </source>
</reference>
<comment type="caution">
    <text evidence="2">The sequence shown here is derived from an EMBL/GenBank/DDBJ whole genome shotgun (WGS) entry which is preliminary data.</text>
</comment>
<dbReference type="CDD" id="cd02976">
    <property type="entry name" value="NrdH"/>
    <property type="match status" value="1"/>
</dbReference>
<gene>
    <name evidence="2" type="ORF">MNODULE_05935</name>
</gene>
<dbReference type="EMBL" id="VTOW01000001">
    <property type="protein sequence ID" value="NKE70284.1"/>
    <property type="molecule type" value="Genomic_DNA"/>
</dbReference>
<dbReference type="PROSITE" id="PS51354">
    <property type="entry name" value="GLUTAREDOXIN_2"/>
    <property type="match status" value="1"/>
</dbReference>
<dbReference type="PROSITE" id="PS50404">
    <property type="entry name" value="GST_NTER"/>
    <property type="match status" value="1"/>
</dbReference>
<accession>A0A7X6IAD9</accession>
<dbReference type="Gene3D" id="3.40.30.10">
    <property type="entry name" value="Glutaredoxin"/>
    <property type="match status" value="1"/>
</dbReference>
<dbReference type="InterPro" id="IPR036249">
    <property type="entry name" value="Thioredoxin-like_sf"/>
</dbReference>
<dbReference type="SUPFAM" id="SSF52833">
    <property type="entry name" value="Thioredoxin-like"/>
    <property type="match status" value="1"/>
</dbReference>
<dbReference type="Proteomes" id="UP000534783">
    <property type="component" value="Unassembled WGS sequence"/>
</dbReference>
<proteinExistence type="predicted"/>
<evidence type="ECO:0000313" key="2">
    <source>
        <dbReference type="EMBL" id="NKE70284.1"/>
    </source>
</evidence>
<protein>
    <submittedName>
        <fullName evidence="2">Glutaredoxin</fullName>
    </submittedName>
</protein>
<feature type="domain" description="GST N-terminal" evidence="1">
    <location>
        <begin position="4"/>
        <end position="84"/>
    </location>
</feature>
<dbReference type="InterPro" id="IPR004045">
    <property type="entry name" value="Glutathione_S-Trfase_N"/>
</dbReference>
<dbReference type="Pfam" id="PF13417">
    <property type="entry name" value="GST_N_3"/>
    <property type="match status" value="1"/>
</dbReference>
<evidence type="ECO:0000259" key="1">
    <source>
        <dbReference type="PROSITE" id="PS50404"/>
    </source>
</evidence>
<dbReference type="AlphaFoldDB" id="A0A7X6IAD9"/>
<dbReference type="RefSeq" id="WP_168058547.1">
    <property type="nucleotide sequence ID" value="NZ_VTOW01000001.1"/>
</dbReference>
<dbReference type="PANTHER" id="PTHR45288">
    <property type="entry name" value="THIOREDOXIN FAMILY PROTEIN"/>
    <property type="match status" value="1"/>
</dbReference>
<keyword evidence="3" id="KW-1185">Reference proteome</keyword>